<dbReference type="Gene3D" id="1.10.238.10">
    <property type="entry name" value="EF-hand"/>
    <property type="match status" value="1"/>
</dbReference>
<dbReference type="Ensembl" id="ENSSFOT00015052335.1">
    <property type="protein sequence ID" value="ENSSFOP00015050854.1"/>
    <property type="gene ID" value="ENSSFOG00015029860.1"/>
</dbReference>
<evidence type="ECO:0008006" key="3">
    <source>
        <dbReference type="Google" id="ProtNLM"/>
    </source>
</evidence>
<proteinExistence type="predicted"/>
<reference evidence="1" key="3">
    <citation type="submission" date="2025-09" db="UniProtKB">
        <authorList>
            <consortium name="Ensembl"/>
        </authorList>
    </citation>
    <scope>IDENTIFICATION</scope>
</reference>
<protein>
    <recommendedName>
        <fullName evidence="3">EF-hand domain-containing protein</fullName>
    </recommendedName>
</protein>
<organism evidence="1 2">
    <name type="scientific">Scleropages formosus</name>
    <name type="common">Asian bonytongue</name>
    <name type="synonym">Osteoglossum formosum</name>
    <dbReference type="NCBI Taxonomy" id="113540"/>
    <lineage>
        <taxon>Eukaryota</taxon>
        <taxon>Metazoa</taxon>
        <taxon>Chordata</taxon>
        <taxon>Craniata</taxon>
        <taxon>Vertebrata</taxon>
        <taxon>Euteleostomi</taxon>
        <taxon>Actinopterygii</taxon>
        <taxon>Neopterygii</taxon>
        <taxon>Teleostei</taxon>
        <taxon>Osteoglossocephala</taxon>
        <taxon>Osteoglossomorpha</taxon>
        <taxon>Osteoglossiformes</taxon>
        <taxon>Osteoglossidae</taxon>
        <taxon>Scleropages</taxon>
    </lineage>
</organism>
<reference evidence="1" key="2">
    <citation type="submission" date="2025-08" db="UniProtKB">
        <authorList>
            <consortium name="Ensembl"/>
        </authorList>
    </citation>
    <scope>IDENTIFICATION</scope>
</reference>
<sequence>MHPLTVVTLSISHRLLQRYVKENLKDGQLNPDLTTWEQGKYDKLYNLHLHLFIQQTLFSKATCDTCFCSSVCHTHTEIFFLFSLHDYDRSSNLDGLEMMKLLSDFLSHRSMDPQSGESVSSDRRKVKSAVPIHTFAC</sequence>
<keyword evidence="2" id="KW-1185">Reference proteome</keyword>
<accession>A0A8C9TNR5</accession>
<reference evidence="1 2" key="1">
    <citation type="submission" date="2019-04" db="EMBL/GenBank/DDBJ databases">
        <authorList>
            <consortium name="Wellcome Sanger Institute Data Sharing"/>
        </authorList>
    </citation>
    <scope>NUCLEOTIDE SEQUENCE [LARGE SCALE GENOMIC DNA]</scope>
</reference>
<evidence type="ECO:0000313" key="2">
    <source>
        <dbReference type="Proteomes" id="UP000694397"/>
    </source>
</evidence>
<dbReference type="AlphaFoldDB" id="A0A8C9TNR5"/>
<dbReference type="Proteomes" id="UP000694397">
    <property type="component" value="Chromosome 15"/>
</dbReference>
<name>A0A8C9TNR5_SCLFO</name>
<evidence type="ECO:0000313" key="1">
    <source>
        <dbReference type="Ensembl" id="ENSSFOP00015050854.1"/>
    </source>
</evidence>
<dbReference type="OrthoDB" id="289247at2759"/>